<name>A0ABS4KBZ4_9FIRM</name>
<comment type="caution">
    <text evidence="1">The sequence shown here is derived from an EMBL/GenBank/DDBJ whole genome shotgun (WGS) entry which is preliminary data.</text>
</comment>
<sequence length="67" mass="7970">MALESNSIIKRLKKVDWIDNEDVKNKMILELEDMIIDYMNDSNLERNYDLIDSIISKVILIAQEREK</sequence>
<dbReference type="Proteomes" id="UP001519306">
    <property type="component" value="Unassembled WGS sequence"/>
</dbReference>
<dbReference type="EMBL" id="JAGGLJ010000006">
    <property type="protein sequence ID" value="MBP2025277.1"/>
    <property type="molecule type" value="Genomic_DNA"/>
</dbReference>
<reference evidence="1 2" key="1">
    <citation type="submission" date="2021-03" db="EMBL/GenBank/DDBJ databases">
        <title>Genomic Encyclopedia of Type Strains, Phase IV (KMG-IV): sequencing the most valuable type-strain genomes for metagenomic binning, comparative biology and taxonomic classification.</title>
        <authorList>
            <person name="Goeker M."/>
        </authorList>
    </citation>
    <scope>NUCLEOTIDE SEQUENCE [LARGE SCALE GENOMIC DNA]</scope>
    <source>
        <strain evidence="1 2">DSM 27563</strain>
    </source>
</reference>
<keyword evidence="2" id="KW-1185">Reference proteome</keyword>
<evidence type="ECO:0000313" key="2">
    <source>
        <dbReference type="Proteomes" id="UP001519306"/>
    </source>
</evidence>
<organism evidence="1 2">
    <name type="scientific">Peptoniphilus stercorisuis</name>
    <dbReference type="NCBI Taxonomy" id="1436965"/>
    <lineage>
        <taxon>Bacteria</taxon>
        <taxon>Bacillati</taxon>
        <taxon>Bacillota</taxon>
        <taxon>Tissierellia</taxon>
        <taxon>Tissierellales</taxon>
        <taxon>Peptoniphilaceae</taxon>
        <taxon>Peptoniphilus</taxon>
    </lineage>
</organism>
<protein>
    <recommendedName>
        <fullName evidence="3">Spo0E like sporulation regulatory protein</fullName>
    </recommendedName>
</protein>
<accession>A0ABS4KBZ4</accession>
<proteinExistence type="predicted"/>
<evidence type="ECO:0008006" key="3">
    <source>
        <dbReference type="Google" id="ProtNLM"/>
    </source>
</evidence>
<gene>
    <name evidence="1" type="ORF">J2Z71_000807</name>
</gene>
<evidence type="ECO:0000313" key="1">
    <source>
        <dbReference type="EMBL" id="MBP2025277.1"/>
    </source>
</evidence>